<evidence type="ECO:0000256" key="2">
    <source>
        <dbReference type="ARBA" id="ARBA00022574"/>
    </source>
</evidence>
<keyword evidence="7" id="KW-1185">Reference proteome</keyword>
<evidence type="ECO:0000313" key="7">
    <source>
        <dbReference type="Proteomes" id="UP001396334"/>
    </source>
</evidence>
<dbReference type="PROSITE" id="PS50082">
    <property type="entry name" value="WD_REPEATS_2"/>
    <property type="match status" value="1"/>
</dbReference>
<dbReference type="PANTHER" id="PTHR19924:SF26">
    <property type="entry name" value="U3 SMALL NUCLEOLAR RNA-ASSOCIATED PROTEIN 15 HOMOLOG"/>
    <property type="match status" value="1"/>
</dbReference>
<reference evidence="6 7" key="1">
    <citation type="journal article" date="2024" name="G3 (Bethesda)">
        <title>Genome assembly of Hibiscus sabdariffa L. provides insights into metabolisms of medicinal natural products.</title>
        <authorList>
            <person name="Kim T."/>
        </authorList>
    </citation>
    <scope>NUCLEOTIDE SEQUENCE [LARGE SCALE GENOMIC DNA]</scope>
    <source>
        <strain evidence="6">TK-2024</strain>
        <tissue evidence="6">Old leaves</tissue>
    </source>
</reference>
<protein>
    <submittedName>
        <fullName evidence="6">Uncharacterized protein</fullName>
    </submittedName>
</protein>
<name>A0ABR2S3S8_9ROSI</name>
<dbReference type="InterPro" id="IPR001680">
    <property type="entry name" value="WD40_rpt"/>
</dbReference>
<dbReference type="Gene3D" id="2.130.10.10">
    <property type="entry name" value="YVTN repeat-like/Quinoprotein amine dehydrogenase"/>
    <property type="match status" value="1"/>
</dbReference>
<dbReference type="Proteomes" id="UP001396334">
    <property type="component" value="Unassembled WGS sequence"/>
</dbReference>
<dbReference type="EMBL" id="JBBPBN010000017">
    <property type="protein sequence ID" value="KAK9019901.1"/>
    <property type="molecule type" value="Genomic_DNA"/>
</dbReference>
<organism evidence="6 7">
    <name type="scientific">Hibiscus sabdariffa</name>
    <name type="common">roselle</name>
    <dbReference type="NCBI Taxonomy" id="183260"/>
    <lineage>
        <taxon>Eukaryota</taxon>
        <taxon>Viridiplantae</taxon>
        <taxon>Streptophyta</taxon>
        <taxon>Embryophyta</taxon>
        <taxon>Tracheophyta</taxon>
        <taxon>Spermatophyta</taxon>
        <taxon>Magnoliopsida</taxon>
        <taxon>eudicotyledons</taxon>
        <taxon>Gunneridae</taxon>
        <taxon>Pentapetalae</taxon>
        <taxon>rosids</taxon>
        <taxon>malvids</taxon>
        <taxon>Malvales</taxon>
        <taxon>Malvaceae</taxon>
        <taxon>Malvoideae</taxon>
        <taxon>Hibiscus</taxon>
    </lineage>
</organism>
<comment type="subcellular location">
    <subcellularLocation>
        <location evidence="1">Nucleus</location>
        <location evidence="1">Nucleolus</location>
    </subcellularLocation>
</comment>
<dbReference type="InterPro" id="IPR015943">
    <property type="entry name" value="WD40/YVTN_repeat-like_dom_sf"/>
</dbReference>
<dbReference type="InterPro" id="IPR036322">
    <property type="entry name" value="WD40_repeat_dom_sf"/>
</dbReference>
<keyword evidence="3" id="KW-0677">Repeat</keyword>
<evidence type="ECO:0000313" key="6">
    <source>
        <dbReference type="EMBL" id="KAK9019901.1"/>
    </source>
</evidence>
<keyword evidence="2 5" id="KW-0853">WD repeat</keyword>
<comment type="caution">
    <text evidence="6">The sequence shown here is derived from an EMBL/GenBank/DDBJ whole genome shotgun (WGS) entry which is preliminary data.</text>
</comment>
<gene>
    <name evidence="6" type="ORF">V6N11_054407</name>
</gene>
<dbReference type="PROSITE" id="PS00678">
    <property type="entry name" value="WD_REPEATS_1"/>
    <property type="match status" value="1"/>
</dbReference>
<accession>A0ABR2S3S8</accession>
<dbReference type="PANTHER" id="PTHR19924">
    <property type="entry name" value="UTP15 U3 SMALL NUCLEOLAR RNA-ASSOCIATED PROTEIN 15 FAMILY MEMBER"/>
    <property type="match status" value="1"/>
</dbReference>
<evidence type="ECO:0000256" key="5">
    <source>
        <dbReference type="PROSITE-ProRule" id="PRU00221"/>
    </source>
</evidence>
<evidence type="ECO:0000256" key="1">
    <source>
        <dbReference type="ARBA" id="ARBA00004604"/>
    </source>
</evidence>
<proteinExistence type="predicted"/>
<feature type="repeat" description="WD" evidence="5">
    <location>
        <begin position="10"/>
        <end position="52"/>
    </location>
</feature>
<sequence length="134" mass="14943">MSKPGPNFVLQSHTRPIQFIKFSVLDKLYLLLGGDDDVVKFWDVAGESMVLNLIGHKDYVVDDSRSVLEVNQGKPVEDMIYLLSGRLIATVGGNVVKIWDLIGGGRMVHSMESHNNCYIDLCRKKLGRKIVGRG</sequence>
<evidence type="ECO:0000256" key="4">
    <source>
        <dbReference type="ARBA" id="ARBA00023242"/>
    </source>
</evidence>
<dbReference type="SUPFAM" id="SSF50978">
    <property type="entry name" value="WD40 repeat-like"/>
    <property type="match status" value="1"/>
</dbReference>
<dbReference type="SMART" id="SM00320">
    <property type="entry name" value="WD40"/>
    <property type="match status" value="2"/>
</dbReference>
<keyword evidence="4" id="KW-0539">Nucleus</keyword>
<dbReference type="InterPro" id="IPR019775">
    <property type="entry name" value="WD40_repeat_CS"/>
</dbReference>
<evidence type="ECO:0000256" key="3">
    <source>
        <dbReference type="ARBA" id="ARBA00022737"/>
    </source>
</evidence>